<dbReference type="eggNOG" id="COG0438">
    <property type="taxonomic scope" value="Bacteria"/>
</dbReference>
<dbReference type="SUPFAM" id="SSF53756">
    <property type="entry name" value="UDP-Glycosyltransferase/glycogen phosphorylase"/>
    <property type="match status" value="2"/>
</dbReference>
<organism evidence="4 5">
    <name type="scientific">Paenibacillus tyrfis</name>
    <dbReference type="NCBI Taxonomy" id="1501230"/>
    <lineage>
        <taxon>Bacteria</taxon>
        <taxon>Bacillati</taxon>
        <taxon>Bacillota</taxon>
        <taxon>Bacilli</taxon>
        <taxon>Bacillales</taxon>
        <taxon>Paenibacillaceae</taxon>
        <taxon>Paenibacillus</taxon>
    </lineage>
</organism>
<dbReference type="Pfam" id="PF13524">
    <property type="entry name" value="Glyco_trans_1_2"/>
    <property type="match status" value="1"/>
</dbReference>
<keyword evidence="2" id="KW-0808">Transferase</keyword>
<evidence type="ECO:0000256" key="1">
    <source>
        <dbReference type="ARBA" id="ARBA00022676"/>
    </source>
</evidence>
<dbReference type="RefSeq" id="WP_036690105.1">
    <property type="nucleotide sequence ID" value="NZ_JNVM01000031.1"/>
</dbReference>
<dbReference type="Pfam" id="PF13692">
    <property type="entry name" value="Glyco_trans_1_4"/>
    <property type="match status" value="1"/>
</dbReference>
<proteinExistence type="predicted"/>
<evidence type="ECO:0000313" key="4">
    <source>
        <dbReference type="EMBL" id="KEQ22828.1"/>
    </source>
</evidence>
<sequence>MTAETKPHFRSEYHYRQQYYTSFLHGPIDPHAAEVMKMMGNKAYKAIVVFPEAVPWEPLQRPQQLLKEFARRGYLCFFCDPTGEPFQLREAEPNLFVVSGEAYLLPALRSQSVIVLCTWLMQMAWADLLPHKVLWYDVLDCLEFFSLYDENMLEKHRQTTVQADIVTYSAKSLQRYVTERPDAYYLPNAARIEDFEMPLGFTPGDMAPFVAADSPVIGYFGAVEEWFDDELVLELARRKPEWQFIIIGKTGIPKDKLDAPNVRLLGMKPYHQLVHYGKWFHAAIIPFRVNETTNGVSPVKFFEYAALGLPVVSTPLLELTAYRTDILRLAEGADEFEAALESVLAPEFAAIAAREGVRFAAGHQWSERTDQAECLLEERLGAWKAYANYDPAGKAAVMTVTFLDYEGEKFYNGGAERYLTDLHRLMEQQGIPLTIYQYGHDAWLRRVRGIDVVSLSRGGQHAKQYTIPTVKTYSRLFQEQTVERSGLTVYSAFFNAWPYETSGSGIGIIHGVSWDNPDCGYTDGTVFWETNRRFIEGARLCGTLVSVDTNSANWLQTVDYALGHAIKVIPNYVDTDEFTPRADYDKPGGRIVILYPRRLYHARGLYLVLEVIDQILLKYPNVDFHFVGQGLDDDLRQVDFKIKRWPGRIKRYSLKLDDMPQAYRQADISLIPTLYSEGTSLSCLEAMASGNAVIATRVGGLTDLVVDGYNGLLIEPNAHALRQAIGRLLDDPAKLVSFKQKATEVAEVFTKKRWNRQWTDIIASHWRSRADLSASPGRSRLIEIWLTKFPAERSAGQVIVSYLAGGDLVYVRVKDGKAYRSYSFGRLQWLDWDDPQHDEPDELIVERGIDREFGRPVRTLAIEQGEWSMEAGS</sequence>
<gene>
    <name evidence="4" type="ORF">ET33_20985</name>
</gene>
<comment type="caution">
    <text evidence="4">The sequence shown here is derived from an EMBL/GenBank/DDBJ whole genome shotgun (WGS) entry which is preliminary data.</text>
</comment>
<dbReference type="Gene3D" id="3.40.50.2000">
    <property type="entry name" value="Glycogen Phosphorylase B"/>
    <property type="match status" value="3"/>
</dbReference>
<feature type="domain" description="Spore protein YkvP/CgeB glycosyl transferase-like" evidence="3">
    <location>
        <begin position="232"/>
        <end position="371"/>
    </location>
</feature>
<dbReference type="EMBL" id="JNVM01000031">
    <property type="protein sequence ID" value="KEQ22828.1"/>
    <property type="molecule type" value="Genomic_DNA"/>
</dbReference>
<name>A0A081NWK5_9BACL</name>
<dbReference type="PANTHER" id="PTHR12526">
    <property type="entry name" value="GLYCOSYLTRANSFERASE"/>
    <property type="match status" value="1"/>
</dbReference>
<dbReference type="Proteomes" id="UP000028123">
    <property type="component" value="Unassembled WGS sequence"/>
</dbReference>
<dbReference type="PANTHER" id="PTHR12526:SF510">
    <property type="entry name" value="D-INOSITOL 3-PHOSPHATE GLYCOSYLTRANSFERASE"/>
    <property type="match status" value="1"/>
</dbReference>
<dbReference type="InterPro" id="IPR055259">
    <property type="entry name" value="YkvP/CgeB_Glyco_trans-like"/>
</dbReference>
<evidence type="ECO:0000313" key="5">
    <source>
        <dbReference type="Proteomes" id="UP000028123"/>
    </source>
</evidence>
<evidence type="ECO:0000256" key="2">
    <source>
        <dbReference type="ARBA" id="ARBA00022679"/>
    </source>
</evidence>
<reference evidence="4 5" key="1">
    <citation type="submission" date="2014-06" db="EMBL/GenBank/DDBJ databases">
        <title>Draft genome sequence of Paenibacillus sp. MSt1.</title>
        <authorList>
            <person name="Aw Y.K."/>
            <person name="Ong K.S."/>
            <person name="Gan H.M."/>
            <person name="Lee S.M."/>
        </authorList>
    </citation>
    <scope>NUCLEOTIDE SEQUENCE [LARGE SCALE GENOMIC DNA]</scope>
    <source>
        <strain evidence="4 5">MSt1</strain>
    </source>
</reference>
<dbReference type="OrthoDB" id="179766at2"/>
<evidence type="ECO:0000259" key="3">
    <source>
        <dbReference type="Pfam" id="PF13524"/>
    </source>
</evidence>
<protein>
    <recommendedName>
        <fullName evidence="3">Spore protein YkvP/CgeB glycosyl transferase-like domain-containing protein</fullName>
    </recommendedName>
</protein>
<dbReference type="AlphaFoldDB" id="A0A081NWK5"/>
<keyword evidence="1" id="KW-0328">Glycosyltransferase</keyword>
<dbReference type="CDD" id="cd03801">
    <property type="entry name" value="GT4_PimA-like"/>
    <property type="match status" value="1"/>
</dbReference>
<accession>A0A081NWK5</accession>
<keyword evidence="5" id="KW-1185">Reference proteome</keyword>